<dbReference type="HOGENOM" id="CLU_149269_0_0_9"/>
<evidence type="ECO:0000313" key="1">
    <source>
        <dbReference type="EMBL" id="EEC58183.1"/>
    </source>
</evidence>
<comment type="caution">
    <text evidence="1">The sequence shown here is derived from an EMBL/GenBank/DDBJ whole genome shotgun (WGS) entry which is preliminary data.</text>
</comment>
<organism evidence="1 2">
    <name type="scientific">[Bacteroides] pectinophilus ATCC 43243</name>
    <dbReference type="NCBI Taxonomy" id="483218"/>
    <lineage>
        <taxon>Bacteria</taxon>
        <taxon>Bacillati</taxon>
        <taxon>Bacillota</taxon>
        <taxon>Clostridia</taxon>
        <taxon>Eubacteriales</taxon>
    </lineage>
</organism>
<accession>B7AR61</accession>
<dbReference type="STRING" id="483218.BACPEC_01171"/>
<proteinExistence type="predicted"/>
<reference evidence="1 2" key="2">
    <citation type="submission" date="2008-11" db="EMBL/GenBank/DDBJ databases">
        <authorList>
            <person name="Fulton L."/>
            <person name="Clifton S."/>
            <person name="Fulton B."/>
            <person name="Xu J."/>
            <person name="Minx P."/>
            <person name="Pepin K.H."/>
            <person name="Johnson M."/>
            <person name="Bhonagiri V."/>
            <person name="Nash W.E."/>
            <person name="Mardis E.R."/>
            <person name="Wilson R.K."/>
        </authorList>
    </citation>
    <scope>NUCLEOTIDE SEQUENCE [LARGE SCALE GENOMIC DNA]</scope>
    <source>
        <strain evidence="1 2">ATCC 43243</strain>
    </source>
</reference>
<gene>
    <name evidence="1" type="ORF">BACPEC_01171</name>
</gene>
<name>B7AR61_9FIRM</name>
<reference evidence="1 2" key="1">
    <citation type="submission" date="2008-11" db="EMBL/GenBank/DDBJ databases">
        <title>Draft genome sequence of Bacteroides pectinophilus (ATCC 43243).</title>
        <authorList>
            <person name="Sudarsanam P."/>
            <person name="Ley R."/>
            <person name="Guruge J."/>
            <person name="Turnbaugh P.J."/>
            <person name="Mahowald M."/>
            <person name="Liep D."/>
            <person name="Gordon J."/>
        </authorList>
    </citation>
    <scope>NUCLEOTIDE SEQUENCE [LARGE SCALE GENOMIC DNA]</scope>
    <source>
        <strain evidence="1 2">ATCC 43243</strain>
    </source>
</reference>
<dbReference type="eggNOG" id="ENOG50330MZ">
    <property type="taxonomic scope" value="Bacteria"/>
</dbReference>
<keyword evidence="2" id="KW-1185">Reference proteome</keyword>
<protein>
    <submittedName>
        <fullName evidence="1">Uncharacterized protein</fullName>
    </submittedName>
</protein>
<dbReference type="EMBL" id="ABVQ01000035">
    <property type="protein sequence ID" value="EEC58183.1"/>
    <property type="molecule type" value="Genomic_DNA"/>
</dbReference>
<dbReference type="Proteomes" id="UP000003136">
    <property type="component" value="Unassembled WGS sequence"/>
</dbReference>
<sequence length="124" mass="14624">MQNKADGCCYLCARLHGIYDRQDNLQEHHVIFGRANRRLSEKYGLKVYLCLHHHTEGPEAVHHNAQLRQQLEEDAQRAFLRTHTMAEWMSIFGRNFIMSDSPPHLDFKPKSEDLGITFFEEDRE</sequence>
<dbReference type="AlphaFoldDB" id="B7AR61"/>
<evidence type="ECO:0000313" key="2">
    <source>
        <dbReference type="Proteomes" id="UP000003136"/>
    </source>
</evidence>